<proteinExistence type="predicted"/>
<accession>A0ABQ9HD57</accession>
<dbReference type="Proteomes" id="UP001159363">
    <property type="component" value="Chromosome 5"/>
</dbReference>
<organism evidence="1 2">
    <name type="scientific">Dryococelus australis</name>
    <dbReference type="NCBI Taxonomy" id="614101"/>
    <lineage>
        <taxon>Eukaryota</taxon>
        <taxon>Metazoa</taxon>
        <taxon>Ecdysozoa</taxon>
        <taxon>Arthropoda</taxon>
        <taxon>Hexapoda</taxon>
        <taxon>Insecta</taxon>
        <taxon>Pterygota</taxon>
        <taxon>Neoptera</taxon>
        <taxon>Polyneoptera</taxon>
        <taxon>Phasmatodea</taxon>
        <taxon>Verophasmatodea</taxon>
        <taxon>Anareolatae</taxon>
        <taxon>Phasmatidae</taxon>
        <taxon>Eurycanthinae</taxon>
        <taxon>Dryococelus</taxon>
    </lineage>
</organism>
<comment type="caution">
    <text evidence="1">The sequence shown here is derived from an EMBL/GenBank/DDBJ whole genome shotgun (WGS) entry which is preliminary data.</text>
</comment>
<reference evidence="1 2" key="1">
    <citation type="submission" date="2023-02" db="EMBL/GenBank/DDBJ databases">
        <title>LHISI_Scaffold_Assembly.</title>
        <authorList>
            <person name="Stuart O.P."/>
            <person name="Cleave R."/>
            <person name="Magrath M.J.L."/>
            <person name="Mikheyev A.S."/>
        </authorList>
    </citation>
    <scope>NUCLEOTIDE SEQUENCE [LARGE SCALE GENOMIC DNA]</scope>
    <source>
        <strain evidence="1">Daus_M_001</strain>
        <tissue evidence="1">Leg muscle</tissue>
    </source>
</reference>
<gene>
    <name evidence="1" type="ORF">PR048_018744</name>
</gene>
<name>A0ABQ9HD57_9NEOP</name>
<evidence type="ECO:0000313" key="2">
    <source>
        <dbReference type="Proteomes" id="UP001159363"/>
    </source>
</evidence>
<protein>
    <submittedName>
        <fullName evidence="1">Uncharacterized protein</fullName>
    </submittedName>
</protein>
<evidence type="ECO:0000313" key="1">
    <source>
        <dbReference type="EMBL" id="KAJ8882256.1"/>
    </source>
</evidence>
<dbReference type="EMBL" id="JARBHB010000006">
    <property type="protein sequence ID" value="KAJ8882256.1"/>
    <property type="molecule type" value="Genomic_DNA"/>
</dbReference>
<keyword evidence="2" id="KW-1185">Reference proteome</keyword>
<sequence length="107" mass="11678">MSLPVHSCWEVVIEHHLANVLLDCECGQCAYSKKTITRLQKIDHSEAIPVLGCSWGSGADTFSVNAGMSEIEPRPLTKRKILSSAHKLFDPTGATVPVVLIPKLLIQ</sequence>